<accession>A0ABV6YQ08</accession>
<evidence type="ECO:0000313" key="2">
    <source>
        <dbReference type="Proteomes" id="UP001594288"/>
    </source>
</evidence>
<proteinExistence type="predicted"/>
<name>A0ABV6YQ08_UNCEI</name>
<dbReference type="Proteomes" id="UP001594288">
    <property type="component" value="Unassembled WGS sequence"/>
</dbReference>
<keyword evidence="2" id="KW-1185">Reference proteome</keyword>
<dbReference type="EMBL" id="JBHPEI010000075">
    <property type="protein sequence ID" value="MFC1800155.1"/>
    <property type="molecule type" value="Genomic_DNA"/>
</dbReference>
<sequence length="253" mass="28950">MKNKLWLLVFVLLAGALIWGCVEELDQGSNRSPMVWFIRAPEDGEVIFSNAANFEWVATDWDDDLGMGSTFIQLEPNSVTWHDDAADSQVTFEHPEGWVRHYGDNIYQVLDLPDTTFYFSVRVIDGRGADSTIVSRFFVRYDADFPVIDSVDCPPFKPSNPTFCHTYVMYAHDVARTPRAATPQDSLEYSYRFVRPAPLPAIESEPEWSTENWQYEACVDGQTNPGEYKFRCKVRDRAGNTAPEFVCKFEIVK</sequence>
<evidence type="ECO:0008006" key="3">
    <source>
        <dbReference type="Google" id="ProtNLM"/>
    </source>
</evidence>
<organism evidence="1 2">
    <name type="scientific">Eiseniibacteriota bacterium</name>
    <dbReference type="NCBI Taxonomy" id="2212470"/>
    <lineage>
        <taxon>Bacteria</taxon>
        <taxon>Candidatus Eiseniibacteriota</taxon>
    </lineage>
</organism>
<protein>
    <recommendedName>
        <fullName evidence="3">Fibronectin type-III domain-containing protein</fullName>
    </recommendedName>
</protein>
<reference evidence="1 2" key="1">
    <citation type="submission" date="2024-09" db="EMBL/GenBank/DDBJ databases">
        <authorList>
            <person name="D'Angelo T."/>
        </authorList>
    </citation>
    <scope>NUCLEOTIDE SEQUENCE [LARGE SCALE GENOMIC DNA]</scope>
    <source>
        <strain evidence="1">SAG AM-311-F02</strain>
    </source>
</reference>
<evidence type="ECO:0000313" key="1">
    <source>
        <dbReference type="EMBL" id="MFC1800155.1"/>
    </source>
</evidence>
<comment type="caution">
    <text evidence="1">The sequence shown here is derived from an EMBL/GenBank/DDBJ whole genome shotgun (WGS) entry which is preliminary data.</text>
</comment>
<gene>
    <name evidence="1" type="ORF">ACFL2Z_04510</name>
</gene>